<organism evidence="2 3">
    <name type="scientific">Streptomyces roseirectus</name>
    <dbReference type="NCBI Taxonomy" id="2768066"/>
    <lineage>
        <taxon>Bacteria</taxon>
        <taxon>Bacillati</taxon>
        <taxon>Actinomycetota</taxon>
        <taxon>Actinomycetes</taxon>
        <taxon>Kitasatosporales</taxon>
        <taxon>Streptomycetaceae</taxon>
        <taxon>Streptomyces</taxon>
    </lineage>
</organism>
<keyword evidence="3" id="KW-1185">Reference proteome</keyword>
<proteinExistence type="predicted"/>
<dbReference type="RefSeq" id="WP_187751869.1">
    <property type="nucleotide sequence ID" value="NZ_CP060828.1"/>
</dbReference>
<dbReference type="Proteomes" id="UP000516052">
    <property type="component" value="Chromosome"/>
</dbReference>
<feature type="domain" description="DUF397" evidence="1">
    <location>
        <begin position="18"/>
        <end position="68"/>
    </location>
</feature>
<evidence type="ECO:0000313" key="2">
    <source>
        <dbReference type="EMBL" id="QNP74946.1"/>
    </source>
</evidence>
<evidence type="ECO:0000259" key="1">
    <source>
        <dbReference type="Pfam" id="PF04149"/>
    </source>
</evidence>
<accession>A0A7H0IQ80</accession>
<dbReference type="AlphaFoldDB" id="A0A7H0IQ80"/>
<dbReference type="Pfam" id="PF04149">
    <property type="entry name" value="DUF397"/>
    <property type="match status" value="1"/>
</dbReference>
<sequence>MSTTDSKADLYAVDLTHATWRKSPASSGGEQCVEITDLPSGGVAIRDSKNPLKEPLRYTADEWAAFRQGGITGAL</sequence>
<dbReference type="KEGG" id="sroi:IAG44_39705"/>
<dbReference type="EMBL" id="CP060828">
    <property type="protein sequence ID" value="QNP74946.1"/>
    <property type="molecule type" value="Genomic_DNA"/>
</dbReference>
<reference evidence="2 3" key="1">
    <citation type="submission" date="2020-08" db="EMBL/GenBank/DDBJ databases">
        <title>A novel species.</title>
        <authorList>
            <person name="Gao J."/>
        </authorList>
    </citation>
    <scope>NUCLEOTIDE SEQUENCE [LARGE SCALE GENOMIC DNA]</scope>
    <source>
        <strain evidence="2 3">CRXT-G-22</strain>
    </source>
</reference>
<protein>
    <submittedName>
        <fullName evidence="2">DUF397 domain-containing protein</fullName>
    </submittedName>
</protein>
<evidence type="ECO:0000313" key="3">
    <source>
        <dbReference type="Proteomes" id="UP000516052"/>
    </source>
</evidence>
<gene>
    <name evidence="2" type="ORF">IAG44_39705</name>
</gene>
<name>A0A7H0IQ80_9ACTN</name>
<dbReference type="InterPro" id="IPR007278">
    <property type="entry name" value="DUF397"/>
</dbReference>